<reference evidence="1" key="1">
    <citation type="journal article" date="2015" name="Nature">
        <title>Complex archaea that bridge the gap between prokaryotes and eukaryotes.</title>
        <authorList>
            <person name="Spang A."/>
            <person name="Saw J.H."/>
            <person name="Jorgensen S.L."/>
            <person name="Zaremba-Niedzwiedzka K."/>
            <person name="Martijn J."/>
            <person name="Lind A.E."/>
            <person name="van Eijk R."/>
            <person name="Schleper C."/>
            <person name="Guy L."/>
            <person name="Ettema T.J."/>
        </authorList>
    </citation>
    <scope>NUCLEOTIDE SEQUENCE</scope>
</reference>
<proteinExistence type="predicted"/>
<protein>
    <submittedName>
        <fullName evidence="1">Uncharacterized protein</fullName>
    </submittedName>
</protein>
<dbReference type="EMBL" id="LAZR01012116">
    <property type="protein sequence ID" value="KKM39548.1"/>
    <property type="molecule type" value="Genomic_DNA"/>
</dbReference>
<organism evidence="1">
    <name type="scientific">marine sediment metagenome</name>
    <dbReference type="NCBI Taxonomy" id="412755"/>
    <lineage>
        <taxon>unclassified sequences</taxon>
        <taxon>metagenomes</taxon>
        <taxon>ecological metagenomes</taxon>
    </lineage>
</organism>
<comment type="caution">
    <text evidence="1">The sequence shown here is derived from an EMBL/GenBank/DDBJ whole genome shotgun (WGS) entry which is preliminary data.</text>
</comment>
<accession>A0A0F9ILJ1</accession>
<gene>
    <name evidence="1" type="ORF">LCGC14_1564270</name>
</gene>
<name>A0A0F9ILJ1_9ZZZZ</name>
<dbReference type="AlphaFoldDB" id="A0A0F9ILJ1"/>
<evidence type="ECO:0000313" key="1">
    <source>
        <dbReference type="EMBL" id="KKM39548.1"/>
    </source>
</evidence>
<sequence>MDEVLGNYTTAQTATALIAAPGNSNQAIRVWSIFAMSDTAGIITFLDGTGNAVRFEVYPPAGGGANKDAPVLLNTQNFGIFTVADGEPLDVTTDITGNHAVHVIYEVIKVAGGF</sequence>